<dbReference type="RefSeq" id="WP_344469506.1">
    <property type="nucleotide sequence ID" value="NZ_BAAANT010000066.1"/>
</dbReference>
<evidence type="ECO:0000313" key="3">
    <source>
        <dbReference type="Proteomes" id="UP001422759"/>
    </source>
</evidence>
<evidence type="ECO:0000256" key="1">
    <source>
        <dbReference type="SAM" id="MobiDB-lite"/>
    </source>
</evidence>
<dbReference type="EMBL" id="BAAANT010000066">
    <property type="protein sequence ID" value="GAA2158264.1"/>
    <property type="molecule type" value="Genomic_DNA"/>
</dbReference>
<evidence type="ECO:0000313" key="2">
    <source>
        <dbReference type="EMBL" id="GAA2158264.1"/>
    </source>
</evidence>
<accession>A0ABP5M3I5</accession>
<sequence length="186" mass="20143">MEWTSRLKALNDAVEARNQAIAEVRLADAHVVELTAQAAADGAPGASLARVLARLQPLLAQDRPHVCGVSPVVPPVQPAPEPPSERGWPDGLERYTLQEAWARGLLPWKASTTRTYRARSIRRGIPFPEGVQDKTGTGHYTEEELRAWLAAWTAQAGSENLTLPQQQPVPEPEPEPPTVPESASAG</sequence>
<comment type="caution">
    <text evidence="2">The sequence shown here is derived from an EMBL/GenBank/DDBJ whole genome shotgun (WGS) entry which is preliminary data.</text>
</comment>
<name>A0ABP5M3I5_9ACTN</name>
<proteinExistence type="predicted"/>
<organism evidence="2 3">
    <name type="scientific">Kitasatospora kazusensis</name>
    <dbReference type="NCBI Taxonomy" id="407974"/>
    <lineage>
        <taxon>Bacteria</taxon>
        <taxon>Bacillati</taxon>
        <taxon>Actinomycetota</taxon>
        <taxon>Actinomycetes</taxon>
        <taxon>Kitasatosporales</taxon>
        <taxon>Streptomycetaceae</taxon>
        <taxon>Kitasatospora</taxon>
    </lineage>
</organism>
<feature type="compositionally biased region" description="Pro residues" evidence="1">
    <location>
        <begin position="167"/>
        <end position="179"/>
    </location>
</feature>
<keyword evidence="3" id="KW-1185">Reference proteome</keyword>
<feature type="region of interest" description="Disordered" evidence="1">
    <location>
        <begin position="156"/>
        <end position="186"/>
    </location>
</feature>
<reference evidence="3" key="1">
    <citation type="journal article" date="2019" name="Int. J. Syst. Evol. Microbiol.">
        <title>The Global Catalogue of Microorganisms (GCM) 10K type strain sequencing project: providing services to taxonomists for standard genome sequencing and annotation.</title>
        <authorList>
            <consortium name="The Broad Institute Genomics Platform"/>
            <consortium name="The Broad Institute Genome Sequencing Center for Infectious Disease"/>
            <person name="Wu L."/>
            <person name="Ma J."/>
        </authorList>
    </citation>
    <scope>NUCLEOTIDE SEQUENCE [LARGE SCALE GENOMIC DNA]</scope>
    <source>
        <strain evidence="3">JCM 14560</strain>
    </source>
</reference>
<dbReference type="Proteomes" id="UP001422759">
    <property type="component" value="Unassembled WGS sequence"/>
</dbReference>
<protein>
    <submittedName>
        <fullName evidence="2">Uncharacterized protein</fullName>
    </submittedName>
</protein>
<gene>
    <name evidence="2" type="ORF">GCM10009760_61150</name>
</gene>